<protein>
    <submittedName>
        <fullName evidence="2">Membrane protein</fullName>
    </submittedName>
</protein>
<name>A0A085ZRK2_9FLAO</name>
<accession>A0A085ZRK2</accession>
<dbReference type="SUPFAM" id="SSF56935">
    <property type="entry name" value="Porins"/>
    <property type="match status" value="1"/>
</dbReference>
<dbReference type="EMBL" id="JPRL01000001">
    <property type="protein sequence ID" value="KFF07066.1"/>
    <property type="molecule type" value="Genomic_DNA"/>
</dbReference>
<keyword evidence="1" id="KW-0732">Signal</keyword>
<feature type="chain" id="PRO_5001801664" evidence="1">
    <location>
        <begin position="20"/>
        <end position="411"/>
    </location>
</feature>
<evidence type="ECO:0000313" key="2">
    <source>
        <dbReference type="EMBL" id="KFF07066.1"/>
    </source>
</evidence>
<dbReference type="Proteomes" id="UP000028715">
    <property type="component" value="Unassembled WGS sequence"/>
</dbReference>
<sequence>MIKKIIISACLLISFVSFAQEGTASPYSFYGIGENRFKGTIEYRSMGGVAIEQDSIHLNIENPSSYANLKQTVFTVGGTFASTTLKSSDASEKAQRSTFDYLAVGIPMGKFGAAFGLVPLSSVGYKIQENNTATEGATSTQLNGKGGVNKVFFGLGYKIKPNWSIGADLQYNFGKITTTSIEGVTGVQNETAEVNTSELSGVNFNIGSMYQRKITKKMSLFTSLNYTFASSLNSNSTRVISVNGDPEPFEYPAQETNLKLPNKVTIGAGVGEARKWLVGTTLAFQGNGRLANYYNTMDNVQYEKYAKYAIGGYYIPNYASFNSYFSRITYRAGLKYEKLGIVVNNESINDVGMSLGAGIPILGSGSFSNVNVGIEFGKRGTVTSGLIQENYFNFNLSFSFNDRWFVKSKFN</sequence>
<dbReference type="AlphaFoldDB" id="A0A085ZRK2"/>
<organism evidence="2 3">
    <name type="scientific">Flavobacterium reichenbachii</name>
    <dbReference type="NCBI Taxonomy" id="362418"/>
    <lineage>
        <taxon>Bacteria</taxon>
        <taxon>Pseudomonadati</taxon>
        <taxon>Bacteroidota</taxon>
        <taxon>Flavobacteriia</taxon>
        <taxon>Flavobacteriales</taxon>
        <taxon>Flavobacteriaceae</taxon>
        <taxon>Flavobacterium</taxon>
    </lineage>
</organism>
<dbReference type="RefSeq" id="WP_035686256.1">
    <property type="nucleotide sequence ID" value="NZ_JPRL01000001.1"/>
</dbReference>
<keyword evidence="3" id="KW-1185">Reference proteome</keyword>
<dbReference type="eggNOG" id="COG2067">
    <property type="taxonomic scope" value="Bacteria"/>
</dbReference>
<dbReference type="STRING" id="362418.IW19_16765"/>
<dbReference type="Gene3D" id="2.40.160.60">
    <property type="entry name" value="Outer membrane protein transport protein (OMPP1/FadL/TodX)"/>
    <property type="match status" value="1"/>
</dbReference>
<feature type="signal peptide" evidence="1">
    <location>
        <begin position="1"/>
        <end position="19"/>
    </location>
</feature>
<dbReference type="OrthoDB" id="1491239at2"/>
<evidence type="ECO:0000256" key="1">
    <source>
        <dbReference type="SAM" id="SignalP"/>
    </source>
</evidence>
<proteinExistence type="predicted"/>
<evidence type="ECO:0000313" key="3">
    <source>
        <dbReference type="Proteomes" id="UP000028715"/>
    </source>
</evidence>
<comment type="caution">
    <text evidence="2">The sequence shown here is derived from an EMBL/GenBank/DDBJ whole genome shotgun (WGS) entry which is preliminary data.</text>
</comment>
<gene>
    <name evidence="2" type="ORF">IW19_16765</name>
</gene>
<reference evidence="2 3" key="1">
    <citation type="submission" date="2014-07" db="EMBL/GenBank/DDBJ databases">
        <title>Genome of Flavobacterium reichenbachii LMG 25512.</title>
        <authorList>
            <person name="Stropko S.J."/>
            <person name="Pipes S.E."/>
            <person name="Newman J.D."/>
        </authorList>
    </citation>
    <scope>NUCLEOTIDE SEQUENCE [LARGE SCALE GENOMIC DNA]</scope>
    <source>
        <strain evidence="2 3">LMG 25512</strain>
    </source>
</reference>